<dbReference type="OrthoDB" id="58379at2759"/>
<dbReference type="EMBL" id="KZ613490">
    <property type="protein sequence ID" value="PMD19204.1"/>
    <property type="molecule type" value="Genomic_DNA"/>
</dbReference>
<accession>A0A2J6PZ14</accession>
<feature type="region of interest" description="Disordered" evidence="1">
    <location>
        <begin position="1"/>
        <end position="21"/>
    </location>
</feature>
<gene>
    <name evidence="2" type="ORF">NA56DRAFT_750676</name>
</gene>
<evidence type="ECO:0000313" key="3">
    <source>
        <dbReference type="Proteomes" id="UP000235672"/>
    </source>
</evidence>
<evidence type="ECO:0000256" key="1">
    <source>
        <dbReference type="SAM" id="MobiDB-lite"/>
    </source>
</evidence>
<evidence type="ECO:0000313" key="2">
    <source>
        <dbReference type="EMBL" id="PMD19204.1"/>
    </source>
</evidence>
<proteinExistence type="predicted"/>
<dbReference type="AlphaFoldDB" id="A0A2J6PZ14"/>
<name>A0A2J6PZ14_9HELO</name>
<dbReference type="PANTHER" id="PTHR38696:SF1">
    <property type="entry name" value="MEDIATOR OF RNA POLYMERASE II TRANSCRIPTION SUBUNIT 13"/>
    <property type="match status" value="1"/>
</dbReference>
<dbReference type="PANTHER" id="PTHR38696">
    <property type="entry name" value="MEDIATOR OF RNA POLYMERASE II TRANSCRIPTION SUBUNIT 13"/>
    <property type="match status" value="1"/>
</dbReference>
<protein>
    <submittedName>
        <fullName evidence="2">Uncharacterized protein</fullName>
    </submittedName>
</protein>
<organism evidence="2 3">
    <name type="scientific">Hyaloscypha hepaticicola</name>
    <dbReference type="NCBI Taxonomy" id="2082293"/>
    <lineage>
        <taxon>Eukaryota</taxon>
        <taxon>Fungi</taxon>
        <taxon>Dikarya</taxon>
        <taxon>Ascomycota</taxon>
        <taxon>Pezizomycotina</taxon>
        <taxon>Leotiomycetes</taxon>
        <taxon>Helotiales</taxon>
        <taxon>Hyaloscyphaceae</taxon>
        <taxon>Hyaloscypha</taxon>
    </lineage>
</organism>
<dbReference type="Proteomes" id="UP000235672">
    <property type="component" value="Unassembled WGS sequence"/>
</dbReference>
<reference evidence="2 3" key="1">
    <citation type="submission" date="2016-05" db="EMBL/GenBank/DDBJ databases">
        <title>A degradative enzymes factory behind the ericoid mycorrhizal symbiosis.</title>
        <authorList>
            <consortium name="DOE Joint Genome Institute"/>
            <person name="Martino E."/>
            <person name="Morin E."/>
            <person name="Grelet G."/>
            <person name="Kuo A."/>
            <person name="Kohler A."/>
            <person name="Daghino S."/>
            <person name="Barry K."/>
            <person name="Choi C."/>
            <person name="Cichocki N."/>
            <person name="Clum A."/>
            <person name="Copeland A."/>
            <person name="Hainaut M."/>
            <person name="Haridas S."/>
            <person name="Labutti K."/>
            <person name="Lindquist E."/>
            <person name="Lipzen A."/>
            <person name="Khouja H.-R."/>
            <person name="Murat C."/>
            <person name="Ohm R."/>
            <person name="Olson A."/>
            <person name="Spatafora J."/>
            <person name="Veneault-Fourrey C."/>
            <person name="Henrissat B."/>
            <person name="Grigoriev I."/>
            <person name="Martin F."/>
            <person name="Perotto S."/>
        </authorList>
    </citation>
    <scope>NUCLEOTIDE SEQUENCE [LARGE SCALE GENOMIC DNA]</scope>
    <source>
        <strain evidence="2 3">UAMH 7357</strain>
    </source>
</reference>
<keyword evidence="3" id="KW-1185">Reference proteome</keyword>
<sequence>MFHHKASGPPLEKPEKEVLAEPGNEAEPLLPAYSASQTTFASITLHKSDSLHIFQLPQKEIDGLRKIIEQCSEKGIQKERVLQSSCHEFKLRGNPWNTSSLTGMESISSRILIREMLAYLFSVGWMLHARSNDFFIFRHQAAAPPDTECIALFRDDLRAQGVLQDEYWKEEENNAWEFKIKGRPWSGWGEEMDMGIPLLLRIVELLDMHGWRLYTNATLHVPVQSGVMLISNEIVLSWQRELLRYQMDHTSSHNIF</sequence>